<keyword evidence="8 9" id="KW-0472">Membrane</keyword>
<evidence type="ECO:0000256" key="2">
    <source>
        <dbReference type="ARBA" id="ARBA00009575"/>
    </source>
</evidence>
<dbReference type="PANTHER" id="PTHR31586">
    <property type="entry name" value="CYTOCHROME C OXIDASE PROTEIN 20"/>
    <property type="match status" value="1"/>
</dbReference>
<comment type="caution">
    <text evidence="10">The sequence shown here is derived from an EMBL/GenBank/DDBJ whole genome shotgun (WGS) entry which is preliminary data.</text>
</comment>
<evidence type="ECO:0000313" key="10">
    <source>
        <dbReference type="EMBL" id="TRY69601.1"/>
    </source>
</evidence>
<dbReference type="OrthoDB" id="14603at2759"/>
<dbReference type="Pfam" id="PF12597">
    <property type="entry name" value="Cox20"/>
    <property type="match status" value="1"/>
</dbReference>
<comment type="similarity">
    <text evidence="2">Belongs to the COX20 family.</text>
</comment>
<proteinExistence type="inferred from homology"/>
<keyword evidence="4 9" id="KW-0812">Transmembrane</keyword>
<evidence type="ECO:0000256" key="3">
    <source>
        <dbReference type="ARBA" id="ARBA00017689"/>
    </source>
</evidence>
<feature type="transmembrane region" description="Helical" evidence="9">
    <location>
        <begin position="27"/>
        <end position="45"/>
    </location>
</feature>
<dbReference type="Proteomes" id="UP000316079">
    <property type="component" value="Unassembled WGS sequence"/>
</dbReference>
<protein>
    <recommendedName>
        <fullName evidence="3">Cytochrome c oxidase assembly protein COX20, mitochondrial</fullName>
    </recommendedName>
</protein>
<accession>A0A553NVZ4</accession>
<keyword evidence="11" id="KW-1185">Reference proteome</keyword>
<gene>
    <name evidence="10" type="ORF">DNTS_032722</name>
</gene>
<name>A0A553NVZ4_9TELE</name>
<dbReference type="PANTHER" id="PTHR31586:SF1">
    <property type="entry name" value="CYTOCHROME C OXIDASE ASSEMBLY PROTEIN COX20, MITOCHONDRIAL"/>
    <property type="match status" value="1"/>
</dbReference>
<dbReference type="GO" id="GO:0033617">
    <property type="term" value="P:mitochondrial respiratory chain complex IV assembly"/>
    <property type="evidence" value="ECO:0007669"/>
    <property type="project" value="InterPro"/>
</dbReference>
<organism evidence="10 11">
    <name type="scientific">Danionella cerebrum</name>
    <dbReference type="NCBI Taxonomy" id="2873325"/>
    <lineage>
        <taxon>Eukaryota</taxon>
        <taxon>Metazoa</taxon>
        <taxon>Chordata</taxon>
        <taxon>Craniata</taxon>
        <taxon>Vertebrata</taxon>
        <taxon>Euteleostomi</taxon>
        <taxon>Actinopterygii</taxon>
        <taxon>Neopterygii</taxon>
        <taxon>Teleostei</taxon>
        <taxon>Ostariophysi</taxon>
        <taxon>Cypriniformes</taxon>
        <taxon>Danionidae</taxon>
        <taxon>Danioninae</taxon>
        <taxon>Danionella</taxon>
    </lineage>
</organism>
<evidence type="ECO:0000256" key="4">
    <source>
        <dbReference type="ARBA" id="ARBA00022692"/>
    </source>
</evidence>
<keyword evidence="6 9" id="KW-1133">Transmembrane helix</keyword>
<comment type="subcellular location">
    <subcellularLocation>
        <location evidence="1">Mitochondrion inner membrane</location>
    </subcellularLocation>
</comment>
<sequence>MVSMEDSGTRGLNLVERIQKTPCARDSLLYGIGGSVPAGLLHFLFTSRVQRSFHAGFAGFMLTTLGSWVYCRYNYAMMRAKLITIQKGIKMKSLYEGTDLDITRRNKEK</sequence>
<dbReference type="GO" id="GO:0005743">
    <property type="term" value="C:mitochondrial inner membrane"/>
    <property type="evidence" value="ECO:0007669"/>
    <property type="project" value="UniProtKB-SubCell"/>
</dbReference>
<evidence type="ECO:0000313" key="11">
    <source>
        <dbReference type="Proteomes" id="UP000316079"/>
    </source>
</evidence>
<evidence type="ECO:0000256" key="5">
    <source>
        <dbReference type="ARBA" id="ARBA00022792"/>
    </source>
</evidence>
<reference evidence="10 11" key="1">
    <citation type="journal article" date="2019" name="Sci. Data">
        <title>Hybrid genome assembly and annotation of Danionella translucida.</title>
        <authorList>
            <person name="Kadobianskyi M."/>
            <person name="Schulze L."/>
            <person name="Schuelke M."/>
            <person name="Judkewitz B."/>
        </authorList>
    </citation>
    <scope>NUCLEOTIDE SEQUENCE [LARGE SCALE GENOMIC DNA]</scope>
    <source>
        <strain evidence="10 11">Bolton</strain>
    </source>
</reference>
<dbReference type="PRINTS" id="PR02049">
    <property type="entry name" value="PROTEINF36A"/>
</dbReference>
<evidence type="ECO:0000256" key="8">
    <source>
        <dbReference type="ARBA" id="ARBA00023136"/>
    </source>
</evidence>
<dbReference type="AlphaFoldDB" id="A0A553NVZ4"/>
<evidence type="ECO:0000256" key="1">
    <source>
        <dbReference type="ARBA" id="ARBA00004273"/>
    </source>
</evidence>
<dbReference type="InterPro" id="IPR022533">
    <property type="entry name" value="Cox20"/>
</dbReference>
<evidence type="ECO:0000256" key="6">
    <source>
        <dbReference type="ARBA" id="ARBA00022989"/>
    </source>
</evidence>
<keyword evidence="7" id="KW-0496">Mitochondrion</keyword>
<evidence type="ECO:0000256" key="9">
    <source>
        <dbReference type="SAM" id="Phobius"/>
    </source>
</evidence>
<feature type="transmembrane region" description="Helical" evidence="9">
    <location>
        <begin position="51"/>
        <end position="71"/>
    </location>
</feature>
<dbReference type="EMBL" id="SRMA01026792">
    <property type="protein sequence ID" value="TRY69601.1"/>
    <property type="molecule type" value="Genomic_DNA"/>
</dbReference>
<keyword evidence="5" id="KW-0999">Mitochondrion inner membrane</keyword>
<evidence type="ECO:0000256" key="7">
    <source>
        <dbReference type="ARBA" id="ARBA00023128"/>
    </source>
</evidence>